<name>A0A1E5IHW6_ENDTX</name>
<organism evidence="1 2">
    <name type="scientific">Endomicrobium trichonymphae</name>
    <dbReference type="NCBI Taxonomy" id="1408204"/>
    <lineage>
        <taxon>Bacteria</taxon>
        <taxon>Pseudomonadati</taxon>
        <taxon>Elusimicrobiota</taxon>
        <taxon>Endomicrobiia</taxon>
        <taxon>Endomicrobiales</taxon>
        <taxon>Endomicrobiaceae</taxon>
        <taxon>Candidatus Endomicrobiellum</taxon>
    </lineage>
</organism>
<comment type="caution">
    <text evidence="1">The sequence shown here is derived from an EMBL/GenBank/DDBJ whole genome shotgun (WGS) entry which is preliminary data.</text>
</comment>
<dbReference type="Proteomes" id="UP000095237">
    <property type="component" value="Unassembled WGS sequence"/>
</dbReference>
<reference evidence="1 2" key="1">
    <citation type="submission" date="2015-11" db="EMBL/GenBank/DDBJ databases">
        <title>Evidence for parallel genomic evolution in an endosymbiosis of termite gut flagellates.</title>
        <authorList>
            <person name="Zheng H."/>
        </authorList>
    </citation>
    <scope>NUCLEOTIDE SEQUENCE [LARGE SCALE GENOMIC DNA]</scope>
    <source>
        <strain evidence="1 2">CET450</strain>
    </source>
</reference>
<gene>
    <name evidence="1" type="ORF">ATZ36_06555</name>
</gene>
<evidence type="ECO:0000313" key="1">
    <source>
        <dbReference type="EMBL" id="OEG70014.1"/>
    </source>
</evidence>
<dbReference type="AlphaFoldDB" id="A0A1E5IHW6"/>
<accession>A0A1E5IHW6</accession>
<proteinExistence type="predicted"/>
<protein>
    <submittedName>
        <fullName evidence="1">Uncharacterized protein</fullName>
    </submittedName>
</protein>
<sequence length="80" mass="9102">METQNSDTIDIDTLKQYLNLGIKLIPVSIYDNKAFIRKGKPRDFGTNDINEIQSLINGNGYRNEIGKEGKMEEGKKQRKG</sequence>
<dbReference type="EMBL" id="LNVX01000497">
    <property type="protein sequence ID" value="OEG70014.1"/>
    <property type="molecule type" value="Genomic_DNA"/>
</dbReference>
<evidence type="ECO:0000313" key="2">
    <source>
        <dbReference type="Proteomes" id="UP000095237"/>
    </source>
</evidence>
<keyword evidence="2" id="KW-1185">Reference proteome</keyword>